<dbReference type="GO" id="GO:0045504">
    <property type="term" value="F:dynein heavy chain binding"/>
    <property type="evidence" value="ECO:0007669"/>
    <property type="project" value="TreeGrafter"/>
</dbReference>
<dbReference type="GO" id="GO:0005868">
    <property type="term" value="C:cytoplasmic dynein complex"/>
    <property type="evidence" value="ECO:0007669"/>
    <property type="project" value="TreeGrafter"/>
</dbReference>
<dbReference type="GO" id="GO:0010970">
    <property type="term" value="P:transport along microtubule"/>
    <property type="evidence" value="ECO:0007669"/>
    <property type="project" value="TreeGrafter"/>
</dbReference>
<dbReference type="Gene3D" id="2.130.10.10">
    <property type="entry name" value="YVTN repeat-like/Quinoprotein amine dehydrogenase"/>
    <property type="match status" value="2"/>
</dbReference>
<dbReference type="Proteomes" id="UP000242875">
    <property type="component" value="Unassembled WGS sequence"/>
</dbReference>
<comment type="caution">
    <text evidence="8">The sequence shown here is derived from an EMBL/GenBank/DDBJ whole genome shotgun (WGS) entry which is preliminary data.</text>
</comment>
<gene>
    <name evidence="8" type="ORF">BZG36_03992</name>
</gene>
<protein>
    <submittedName>
        <fullName evidence="8">Uncharacterized protein</fullName>
    </submittedName>
</protein>
<feature type="compositionally biased region" description="Basic and acidic residues" evidence="7">
    <location>
        <begin position="64"/>
        <end position="73"/>
    </location>
</feature>
<dbReference type="InterPro" id="IPR050687">
    <property type="entry name" value="Dynein_IC"/>
</dbReference>
<feature type="coiled-coil region" evidence="6">
    <location>
        <begin position="171"/>
        <end position="205"/>
    </location>
</feature>
<keyword evidence="9" id="KW-1185">Reference proteome</keyword>
<dbReference type="EMBL" id="MVBO01000037">
    <property type="protein sequence ID" value="OZJ04535.1"/>
    <property type="molecule type" value="Genomic_DNA"/>
</dbReference>
<keyword evidence="6" id="KW-0175">Coiled coil</keyword>
<evidence type="ECO:0000256" key="4">
    <source>
        <dbReference type="ARBA" id="ARBA00022737"/>
    </source>
</evidence>
<accession>A0A261Y1Q2</accession>
<proteinExistence type="predicted"/>
<dbReference type="AlphaFoldDB" id="A0A261Y1Q2"/>
<dbReference type="GO" id="GO:0005737">
    <property type="term" value="C:cytoplasm"/>
    <property type="evidence" value="ECO:0007669"/>
    <property type="project" value="UniProtKB-SubCell"/>
</dbReference>
<dbReference type="InterPro" id="IPR001680">
    <property type="entry name" value="WD40_rpt"/>
</dbReference>
<keyword evidence="3 5" id="KW-0853">WD repeat</keyword>
<feature type="compositionally biased region" description="Polar residues" evidence="7">
    <location>
        <begin position="109"/>
        <end position="118"/>
    </location>
</feature>
<organism evidence="8 9">
    <name type="scientific">Bifiguratus adelaidae</name>
    <dbReference type="NCBI Taxonomy" id="1938954"/>
    <lineage>
        <taxon>Eukaryota</taxon>
        <taxon>Fungi</taxon>
        <taxon>Fungi incertae sedis</taxon>
        <taxon>Mucoromycota</taxon>
        <taxon>Mucoromycotina</taxon>
        <taxon>Endogonomycetes</taxon>
        <taxon>Endogonales</taxon>
        <taxon>Endogonales incertae sedis</taxon>
        <taxon>Bifiguratus</taxon>
    </lineage>
</organism>
<feature type="repeat" description="WD" evidence="5">
    <location>
        <begin position="481"/>
        <end position="528"/>
    </location>
</feature>
<dbReference type="PANTHER" id="PTHR12442">
    <property type="entry name" value="DYNEIN INTERMEDIATE CHAIN"/>
    <property type="match status" value="1"/>
</dbReference>
<comment type="subcellular location">
    <subcellularLocation>
        <location evidence="1">Cytoplasm</location>
    </subcellularLocation>
</comment>
<keyword evidence="2" id="KW-0963">Cytoplasm</keyword>
<evidence type="ECO:0000256" key="3">
    <source>
        <dbReference type="ARBA" id="ARBA00022574"/>
    </source>
</evidence>
<evidence type="ECO:0000313" key="8">
    <source>
        <dbReference type="EMBL" id="OZJ04535.1"/>
    </source>
</evidence>
<evidence type="ECO:0000256" key="1">
    <source>
        <dbReference type="ARBA" id="ARBA00004496"/>
    </source>
</evidence>
<feature type="region of interest" description="Disordered" evidence="7">
    <location>
        <begin position="25"/>
        <end position="133"/>
    </location>
</feature>
<name>A0A261Y1Q2_9FUNG</name>
<evidence type="ECO:0000313" key="9">
    <source>
        <dbReference type="Proteomes" id="UP000242875"/>
    </source>
</evidence>
<sequence length="649" mass="72695">MNRRKEELEQKKRKLDELRRAREERKLALTQENLSKDHVSEKRKQQHDMGIDHLKSTGSTGPTSERKAIDDLVARMLGEHSSTPSRASTSDRESETGSGRATPIHSNRESYMSTISNTSGPMSPPSPQSSLQTVKATLTTTQFVQADIPPELPVVYHKEVQTSTEEEDEGQKTEEQLRAELMAEIEKLEAEKRAILEEERRQASEEDGPHIEELTEEQKLSIIESPGFLDFMEAESKIIERALSDRYDYMKDYTVGDMGGDSGSDKRVKLAATFWDERILKNRCVTDVAWSPKFPELSVSSYNKNPLATNDPDGIACVWNLHLADRPEFVFHAQSDVLSVRFSEFHPNLIVGGTYSGQIVIWDTRSKSAPVLKTPLSGGGHTHPVYGLTMVGTQNAHNLISASTDGLVCSWQLDMLAQPQDYVELLHSSHSKTDEVSITCFDFPGNETTAFWVGTEESNVYQANRYDRAGSKTGINQLDVYRGHFGSLTGLHFHPAFGTVDFSDLFITSSVDWTVKLWRAKSASKPSTQLTHITPLYSFDYANDYVYDVKWSPAHPAIFGSVDGSGRFDLWNLNIDVEMPVESTLVGTGRALNKLSWDKEGRHVALGSSDGKTYVYDIGEMASPKTEDWAQLQRSISEKMVAEDETIHK</sequence>
<evidence type="ECO:0000256" key="6">
    <source>
        <dbReference type="SAM" id="Coils"/>
    </source>
</evidence>
<dbReference type="CDD" id="cd22265">
    <property type="entry name" value="UDM1_RNF168"/>
    <property type="match status" value="1"/>
</dbReference>
<dbReference type="SUPFAM" id="SSF50978">
    <property type="entry name" value="WD40 repeat-like"/>
    <property type="match status" value="1"/>
</dbReference>
<dbReference type="GO" id="GO:0045503">
    <property type="term" value="F:dynein light chain binding"/>
    <property type="evidence" value="ECO:0007669"/>
    <property type="project" value="TreeGrafter"/>
</dbReference>
<dbReference type="SMART" id="SM00320">
    <property type="entry name" value="WD40"/>
    <property type="match status" value="6"/>
</dbReference>
<feature type="compositionally biased region" description="Basic and acidic residues" evidence="7">
    <location>
        <begin position="34"/>
        <end position="55"/>
    </location>
</feature>
<dbReference type="PANTHER" id="PTHR12442:SF22">
    <property type="entry name" value="CYTOPLASMIC DYNEIN 1 INTERMEDIATE CHAIN-RELATED"/>
    <property type="match status" value="1"/>
</dbReference>
<dbReference type="PROSITE" id="PS50082">
    <property type="entry name" value="WD_REPEATS_2"/>
    <property type="match status" value="1"/>
</dbReference>
<keyword evidence="4" id="KW-0677">Repeat</keyword>
<dbReference type="FunFam" id="2.130.10.10:FF:001070">
    <property type="entry name" value="Dynein intermediate chain, cytosolic"/>
    <property type="match status" value="1"/>
</dbReference>
<dbReference type="FunFam" id="2.130.10.10:FF:000414">
    <property type="entry name" value="Cytoplasmic dynein intermediate chain"/>
    <property type="match status" value="1"/>
</dbReference>
<reference evidence="8 9" key="1">
    <citation type="journal article" date="2017" name="Mycologia">
        <title>Bifiguratus adelaidae, gen. et sp. nov., a new member of Mucoromycotina in endophytic and soil-dwelling habitats.</title>
        <authorList>
            <person name="Torres-Cruz T.J."/>
            <person name="Billingsley Tobias T.L."/>
            <person name="Almatruk M."/>
            <person name="Hesse C."/>
            <person name="Kuske C.R."/>
            <person name="Desiro A."/>
            <person name="Benucci G.M."/>
            <person name="Bonito G."/>
            <person name="Stajich J.E."/>
            <person name="Dunlap C."/>
            <person name="Arnold A.E."/>
            <person name="Porras-Alfaro A."/>
        </authorList>
    </citation>
    <scope>NUCLEOTIDE SEQUENCE [LARGE SCALE GENOMIC DNA]</scope>
    <source>
        <strain evidence="8 9">AZ0501</strain>
    </source>
</reference>
<dbReference type="OrthoDB" id="366230at2759"/>
<evidence type="ECO:0000256" key="2">
    <source>
        <dbReference type="ARBA" id="ARBA00022490"/>
    </source>
</evidence>
<evidence type="ECO:0000256" key="5">
    <source>
        <dbReference type="PROSITE-ProRule" id="PRU00221"/>
    </source>
</evidence>
<dbReference type="Pfam" id="PF00400">
    <property type="entry name" value="WD40"/>
    <property type="match status" value="1"/>
</dbReference>
<evidence type="ECO:0000256" key="7">
    <source>
        <dbReference type="SAM" id="MobiDB-lite"/>
    </source>
</evidence>
<dbReference type="InterPro" id="IPR015943">
    <property type="entry name" value="WD40/YVTN_repeat-like_dom_sf"/>
</dbReference>
<dbReference type="InterPro" id="IPR036322">
    <property type="entry name" value="WD40_repeat_dom_sf"/>
</dbReference>